<proteinExistence type="predicted"/>
<feature type="domain" description="Response regulatory" evidence="2">
    <location>
        <begin position="170"/>
        <end position="281"/>
    </location>
</feature>
<dbReference type="AlphaFoldDB" id="A0A3B1DJY9"/>
<name>A0A3B1DJY9_9ZZZZ</name>
<dbReference type="GO" id="GO:0035438">
    <property type="term" value="F:cyclic-di-GMP binding"/>
    <property type="evidence" value="ECO:0007669"/>
    <property type="project" value="InterPro"/>
</dbReference>
<dbReference type="GO" id="GO:0000160">
    <property type="term" value="P:phosphorelay signal transduction system"/>
    <property type="evidence" value="ECO:0007669"/>
    <property type="project" value="InterPro"/>
</dbReference>
<organism evidence="3">
    <name type="scientific">hydrothermal vent metagenome</name>
    <dbReference type="NCBI Taxonomy" id="652676"/>
    <lineage>
        <taxon>unclassified sequences</taxon>
        <taxon>metagenomes</taxon>
        <taxon>ecological metagenomes</taxon>
    </lineage>
</organism>
<evidence type="ECO:0000256" key="1">
    <source>
        <dbReference type="SAM" id="MobiDB-lite"/>
    </source>
</evidence>
<gene>
    <name evidence="3" type="ORF">MNBD_PLANCTO03-163</name>
</gene>
<sequence>MPPIRGRKADAKSAATPGSRPNTIGLAERDLGTLMDKLDESGGGHDVHAKRTFARWPFRHNSLKLVLEHPGGSKSTFQVACRNLSRGGMGVLHNAYVHTGTVCVLHLPQLDGQKMPLPSTVVRCTHMHGVVHELGIKFDDAIQINDYVELDPLMGWSSFERVNPEKLTGTVLLVTDSELDERLIGHFLSDTQLKIRCVKTPAEAVKMDPGSADVAIIDLGVEGAKDLFASIREKGVADTMIAIGPDASTTTRTMLQEVEGDGFVFKPLSSERMLSVLADCILGGDAIEIDPALAGESSGALVKSCIEQLKNAASEIREAIAAEDPMQCYAICQHIKAIASPIGLRPIASLADSAATSVAQSMCVVDSGVKLQEIARACERIRISGGSG</sequence>
<evidence type="ECO:0000259" key="2">
    <source>
        <dbReference type="PROSITE" id="PS50110"/>
    </source>
</evidence>
<dbReference type="PROSITE" id="PS50110">
    <property type="entry name" value="RESPONSE_REGULATORY"/>
    <property type="match status" value="1"/>
</dbReference>
<protein>
    <recommendedName>
        <fullName evidence="2">Response regulatory domain-containing protein</fullName>
    </recommendedName>
</protein>
<dbReference type="EMBL" id="UOGK01000481">
    <property type="protein sequence ID" value="VAX41022.1"/>
    <property type="molecule type" value="Genomic_DNA"/>
</dbReference>
<dbReference type="Pfam" id="PF07238">
    <property type="entry name" value="PilZ"/>
    <property type="match status" value="1"/>
</dbReference>
<dbReference type="InterPro" id="IPR009875">
    <property type="entry name" value="PilZ_domain"/>
</dbReference>
<evidence type="ECO:0000313" key="3">
    <source>
        <dbReference type="EMBL" id="VAX41022.1"/>
    </source>
</evidence>
<feature type="region of interest" description="Disordered" evidence="1">
    <location>
        <begin position="1"/>
        <end position="25"/>
    </location>
</feature>
<accession>A0A3B1DJY9</accession>
<dbReference type="SUPFAM" id="SSF141371">
    <property type="entry name" value="PilZ domain-like"/>
    <property type="match status" value="1"/>
</dbReference>
<dbReference type="SUPFAM" id="SSF52172">
    <property type="entry name" value="CheY-like"/>
    <property type="match status" value="1"/>
</dbReference>
<reference evidence="3" key="1">
    <citation type="submission" date="2018-06" db="EMBL/GenBank/DDBJ databases">
        <authorList>
            <person name="Zhirakovskaya E."/>
        </authorList>
    </citation>
    <scope>NUCLEOTIDE SEQUENCE</scope>
</reference>
<dbReference type="Gene3D" id="3.40.50.2300">
    <property type="match status" value="1"/>
</dbReference>
<dbReference type="InterPro" id="IPR011006">
    <property type="entry name" value="CheY-like_superfamily"/>
</dbReference>
<dbReference type="InterPro" id="IPR001789">
    <property type="entry name" value="Sig_transdc_resp-reg_receiver"/>
</dbReference>